<dbReference type="GO" id="GO:0003723">
    <property type="term" value="F:RNA binding"/>
    <property type="evidence" value="ECO:0007669"/>
    <property type="project" value="UniProtKB-UniRule"/>
</dbReference>
<name>A0A3G1L116_FORW1</name>
<evidence type="ECO:0000256" key="1">
    <source>
        <dbReference type="ARBA" id="ARBA00005952"/>
    </source>
</evidence>
<reference evidence="8 9" key="1">
    <citation type="submission" date="2016-10" db="EMBL/GenBank/DDBJ databases">
        <title>Complete Genome Sequence of Peptococcaceae strain DCMF.</title>
        <authorList>
            <person name="Edwards R.J."/>
            <person name="Holland S.I."/>
            <person name="Deshpande N.P."/>
            <person name="Wong Y.K."/>
            <person name="Ertan H."/>
            <person name="Manefield M."/>
            <person name="Russell T.L."/>
            <person name="Lee M.J."/>
        </authorList>
    </citation>
    <scope>NUCLEOTIDE SEQUENCE [LARGE SCALE GENOMIC DNA]</scope>
    <source>
        <strain evidence="8 9">DCMF</strain>
    </source>
</reference>
<dbReference type="PANTHER" id="PTHR11078">
    <property type="entry name" value="N UTILIZATION SUBSTANCE PROTEIN B-RELATED"/>
    <property type="match status" value="1"/>
</dbReference>
<evidence type="ECO:0000256" key="3">
    <source>
        <dbReference type="ARBA" id="ARBA00022884"/>
    </source>
</evidence>
<protein>
    <recommendedName>
        <fullName evidence="6">Transcription antitermination protein NusB</fullName>
    </recommendedName>
    <alternativeName>
        <fullName evidence="6">Antitermination factor NusB</fullName>
    </alternativeName>
</protein>
<dbReference type="GO" id="GO:0006353">
    <property type="term" value="P:DNA-templated transcription termination"/>
    <property type="evidence" value="ECO:0007669"/>
    <property type="project" value="UniProtKB-UniRule"/>
</dbReference>
<sequence length="125" mass="13952">MLFQMDVGQNSLEMAKLTLEETTLSPLDKSFALQLVEGTRNALGELDAYIKKHSAEWDIERLANVDKNVIRMALYEMKYLADIPFSVSINEAIELAKSFGSEDSGKFVNGILDNIQKETDFSAGN</sequence>
<dbReference type="PANTHER" id="PTHR11078:SF3">
    <property type="entry name" value="ANTITERMINATION NUSB DOMAIN-CONTAINING PROTEIN"/>
    <property type="match status" value="1"/>
</dbReference>
<dbReference type="SUPFAM" id="SSF48013">
    <property type="entry name" value="NusB-like"/>
    <property type="match status" value="1"/>
</dbReference>
<evidence type="ECO:0000313" key="9">
    <source>
        <dbReference type="Proteomes" id="UP000323521"/>
    </source>
</evidence>
<keyword evidence="3 6" id="KW-0694">RNA-binding</keyword>
<dbReference type="GO" id="GO:0031564">
    <property type="term" value="P:transcription antitermination"/>
    <property type="evidence" value="ECO:0007669"/>
    <property type="project" value="UniProtKB-KW"/>
</dbReference>
<dbReference type="AlphaFoldDB" id="A0A3G1L116"/>
<keyword evidence="2 6" id="KW-0889">Transcription antitermination</keyword>
<dbReference type="Gene3D" id="1.10.940.10">
    <property type="entry name" value="NusB-like"/>
    <property type="match status" value="1"/>
</dbReference>
<evidence type="ECO:0000256" key="5">
    <source>
        <dbReference type="ARBA" id="ARBA00023163"/>
    </source>
</evidence>
<keyword evidence="4 6" id="KW-0805">Transcription regulation</keyword>
<dbReference type="NCBIfam" id="TIGR01951">
    <property type="entry name" value="nusB"/>
    <property type="match status" value="1"/>
</dbReference>
<dbReference type="EMBL" id="CP017634">
    <property type="protein sequence ID" value="ATW28334.1"/>
    <property type="molecule type" value="Genomic_DNA"/>
</dbReference>
<dbReference type="InterPro" id="IPR035926">
    <property type="entry name" value="NusB-like_sf"/>
</dbReference>
<keyword evidence="5 6" id="KW-0804">Transcription</keyword>
<feature type="domain" description="NusB/RsmB/TIM44" evidence="7">
    <location>
        <begin position="2"/>
        <end position="117"/>
    </location>
</feature>
<keyword evidence="9" id="KW-1185">Reference proteome</keyword>
<evidence type="ECO:0000313" key="8">
    <source>
        <dbReference type="EMBL" id="ATW28334.1"/>
    </source>
</evidence>
<dbReference type="KEGG" id="fwa:DCMF_03815"/>
<gene>
    <name evidence="6" type="primary">nusB</name>
    <name evidence="8" type="ORF">DCMF_03815</name>
</gene>
<dbReference type="InterPro" id="IPR011605">
    <property type="entry name" value="NusB_fam"/>
</dbReference>
<evidence type="ECO:0000259" key="7">
    <source>
        <dbReference type="Pfam" id="PF01029"/>
    </source>
</evidence>
<dbReference type="Pfam" id="PF01029">
    <property type="entry name" value="NusB"/>
    <property type="match status" value="1"/>
</dbReference>
<comment type="function">
    <text evidence="6">Involved in transcription antitermination. Required for transcription of ribosomal RNA (rRNA) genes. Binds specifically to the boxA antiterminator sequence of the ribosomal RNA (rrn) operons.</text>
</comment>
<dbReference type="HAMAP" id="MF_00073">
    <property type="entry name" value="NusB"/>
    <property type="match status" value="1"/>
</dbReference>
<dbReference type="Proteomes" id="UP000323521">
    <property type="component" value="Chromosome"/>
</dbReference>
<dbReference type="GO" id="GO:0005829">
    <property type="term" value="C:cytosol"/>
    <property type="evidence" value="ECO:0007669"/>
    <property type="project" value="TreeGrafter"/>
</dbReference>
<comment type="similarity">
    <text evidence="1 6">Belongs to the NusB family.</text>
</comment>
<dbReference type="CDD" id="cd00619">
    <property type="entry name" value="Terminator_NusB"/>
    <property type="match status" value="1"/>
</dbReference>
<dbReference type="InterPro" id="IPR006027">
    <property type="entry name" value="NusB_RsmB_TIM44"/>
</dbReference>
<accession>A0A3G1L116</accession>
<proteinExistence type="inferred from homology"/>
<evidence type="ECO:0000256" key="2">
    <source>
        <dbReference type="ARBA" id="ARBA00022814"/>
    </source>
</evidence>
<organism evidence="8 9">
    <name type="scientific">Formimonas warabiya</name>
    <dbReference type="NCBI Taxonomy" id="1761012"/>
    <lineage>
        <taxon>Bacteria</taxon>
        <taxon>Bacillati</taxon>
        <taxon>Bacillota</taxon>
        <taxon>Clostridia</taxon>
        <taxon>Eubacteriales</taxon>
        <taxon>Peptococcaceae</taxon>
        <taxon>Candidatus Formimonas</taxon>
    </lineage>
</organism>
<evidence type="ECO:0000256" key="4">
    <source>
        <dbReference type="ARBA" id="ARBA00023015"/>
    </source>
</evidence>
<evidence type="ECO:0000256" key="6">
    <source>
        <dbReference type="HAMAP-Rule" id="MF_00073"/>
    </source>
</evidence>